<gene>
    <name evidence="1" type="ORF">ATX59_10225</name>
</gene>
<evidence type="ECO:0000313" key="1">
    <source>
        <dbReference type="EMBL" id="OIM18665.1"/>
    </source>
</evidence>
<evidence type="ECO:0000313" key="2">
    <source>
        <dbReference type="Proteomes" id="UP000181728"/>
    </source>
</evidence>
<accession>A0A6N3ZYT1</accession>
<name>A0A6N3ZYT1_OENOE</name>
<dbReference type="Proteomes" id="UP000181728">
    <property type="component" value="Unassembled WGS sequence"/>
</dbReference>
<organism evidence="1 2">
    <name type="scientific">Oenococcus oeni</name>
    <name type="common">Leuconostoc oenos</name>
    <dbReference type="NCBI Taxonomy" id="1247"/>
    <lineage>
        <taxon>Bacteria</taxon>
        <taxon>Bacillati</taxon>
        <taxon>Bacillota</taxon>
        <taxon>Bacilli</taxon>
        <taxon>Lactobacillales</taxon>
        <taxon>Lactobacillaceae</taxon>
        <taxon>Oenococcus</taxon>
    </lineage>
</organism>
<sequence length="146" mass="15176">MAVFSASIFPIAASNAACEEVLLEVVTSAIIEFTSLTAIDAAELVLDDVALDAAEELSLVAELALEDVALLLETDEAELAAELVLDDVALDAAEELSLVAELALEDVALLLETDEAELAAELVLDPVAEELVRATSSVCPWPVVAA</sequence>
<dbReference type="AlphaFoldDB" id="A0A6N3ZYT1"/>
<reference evidence="1 2" key="1">
    <citation type="journal article" date="2016" name="BMC Genomics">
        <title>Consensus pan-genome assembly of the specialised wine bacterium Oenococcus oeni.</title>
        <authorList>
            <person name="Sternes P.R."/>
            <person name="Borneman A.R."/>
        </authorList>
    </citation>
    <scope>NUCLEOTIDE SEQUENCE [LARGE SCALE GENOMIC DNA]</scope>
    <source>
        <strain evidence="1 2">AWRIB661</strain>
    </source>
</reference>
<comment type="caution">
    <text evidence="1">The sequence shown here is derived from an EMBL/GenBank/DDBJ whole genome shotgun (WGS) entry which is preliminary data.</text>
</comment>
<protein>
    <submittedName>
        <fullName evidence="1">Uncharacterized protein</fullName>
    </submittedName>
</protein>
<proteinExistence type="predicted"/>
<dbReference type="EMBL" id="MLOK01000191">
    <property type="protein sequence ID" value="OIM18665.1"/>
    <property type="molecule type" value="Genomic_DNA"/>
</dbReference>